<gene>
    <name evidence="1" type="primary">nnrE</name>
    <name evidence="3" type="ORF">MQH31_07170</name>
</gene>
<comment type="caution">
    <text evidence="1">Lacks conserved residue(s) required for the propagation of feature annotation.</text>
</comment>
<dbReference type="EC" id="5.1.99.6" evidence="1"/>
<comment type="catalytic activity">
    <reaction evidence="1">
        <text>(6R)-NADHX = (6S)-NADHX</text>
        <dbReference type="Rhea" id="RHEA:32215"/>
        <dbReference type="ChEBI" id="CHEBI:64074"/>
        <dbReference type="ChEBI" id="CHEBI:64075"/>
        <dbReference type="EC" id="5.1.99.6"/>
    </reaction>
</comment>
<keyword evidence="1" id="KW-0479">Metal-binding</keyword>
<evidence type="ECO:0000259" key="2">
    <source>
        <dbReference type="PROSITE" id="PS51385"/>
    </source>
</evidence>
<accession>A0AA41QVU0</accession>
<feature type="domain" description="YjeF N-terminal" evidence="2">
    <location>
        <begin position="5"/>
        <end position="231"/>
    </location>
</feature>
<dbReference type="Gene3D" id="3.40.50.10260">
    <property type="entry name" value="YjeF N-terminal domain"/>
    <property type="match status" value="1"/>
</dbReference>
<evidence type="ECO:0000256" key="1">
    <source>
        <dbReference type="HAMAP-Rule" id="MF_01966"/>
    </source>
</evidence>
<comment type="function">
    <text evidence="1">Catalyzes the epimerization of the S- and R-forms of NAD(P)HX, a damaged form of NAD(P)H that is a result of enzymatic or heat-dependent hydration. This is a prerequisite for the S-specific NAD(P)H-hydrate dehydratase to allow the repair of both epimers of NAD(P)HX.</text>
</comment>
<dbReference type="Pfam" id="PF03853">
    <property type="entry name" value="YjeF_N"/>
    <property type="match status" value="1"/>
</dbReference>
<sequence>MKTYTAAQQREAEQPYLADGIPLMQRASAALAAETAVLLVARRGTVRGAGMLVLAGPGNNGGDALFAAATLAAEGVRVTVAPTARRMHEEGLAAAVAAGARVLGPEESPAVVARAAASCDVILDGILGTGTSTDPALRGRAREVVAAILAVLHPGGAQASDGTGREPVVVAVDLPSGVGVDDGAVPDPTVLPATVTVTFGGCKPGLLRRPAAGLAGRVVVADIGIAPELERIAARDRAATLDG</sequence>
<evidence type="ECO:0000313" key="4">
    <source>
        <dbReference type="Proteomes" id="UP001165341"/>
    </source>
</evidence>
<keyword evidence="1" id="KW-0630">Potassium</keyword>
<feature type="binding site" evidence="1">
    <location>
        <position position="124"/>
    </location>
    <ligand>
        <name>K(+)</name>
        <dbReference type="ChEBI" id="CHEBI:29103"/>
    </ligand>
</feature>
<dbReference type="EMBL" id="JALGAR010000001">
    <property type="protein sequence ID" value="MCI4657589.1"/>
    <property type="molecule type" value="Genomic_DNA"/>
</dbReference>
<comment type="caution">
    <text evidence="3">The sequence shown here is derived from an EMBL/GenBank/DDBJ whole genome shotgun (WGS) entry which is preliminary data.</text>
</comment>
<name>A0AA41QVU0_9MICO</name>
<proteinExistence type="inferred from homology"/>
<protein>
    <recommendedName>
        <fullName evidence="1">NAD(P)H-hydrate epimerase</fullName>
        <ecNumber evidence="1">5.1.99.6</ecNumber>
    </recommendedName>
    <alternativeName>
        <fullName evidence="1">NAD(P)HX epimerase</fullName>
    </alternativeName>
</protein>
<feature type="binding site" evidence="1">
    <location>
        <begin position="59"/>
        <end position="63"/>
    </location>
    <ligand>
        <name>(6S)-NADPHX</name>
        <dbReference type="ChEBI" id="CHEBI:64076"/>
    </ligand>
</feature>
<dbReference type="GO" id="GO:0000166">
    <property type="term" value="F:nucleotide binding"/>
    <property type="evidence" value="ECO:0007669"/>
    <property type="project" value="UniProtKB-KW"/>
</dbReference>
<comment type="cofactor">
    <cofactor evidence="1">
        <name>K(+)</name>
        <dbReference type="ChEBI" id="CHEBI:29103"/>
    </cofactor>
    <text evidence="1">Binds 1 potassium ion per subunit.</text>
</comment>
<dbReference type="GO" id="GO:0046872">
    <property type="term" value="F:metal ion binding"/>
    <property type="evidence" value="ECO:0007669"/>
    <property type="project" value="UniProtKB-KW"/>
</dbReference>
<keyword evidence="1" id="KW-0521">NADP</keyword>
<dbReference type="Proteomes" id="UP001165341">
    <property type="component" value="Unassembled WGS sequence"/>
</dbReference>
<comment type="similarity">
    <text evidence="1">Belongs to the NnrE/AIBP family.</text>
</comment>
<keyword evidence="1" id="KW-0413">Isomerase</keyword>
<dbReference type="SUPFAM" id="SSF64153">
    <property type="entry name" value="YjeF N-terminal domain-like"/>
    <property type="match status" value="1"/>
</dbReference>
<keyword evidence="1" id="KW-0520">NAD</keyword>
<dbReference type="HAMAP" id="MF_01966">
    <property type="entry name" value="NADHX_epimerase"/>
    <property type="match status" value="1"/>
</dbReference>
<comment type="catalytic activity">
    <reaction evidence="1">
        <text>(6R)-NADPHX = (6S)-NADPHX</text>
        <dbReference type="Rhea" id="RHEA:32227"/>
        <dbReference type="ChEBI" id="CHEBI:64076"/>
        <dbReference type="ChEBI" id="CHEBI:64077"/>
        <dbReference type="EC" id="5.1.99.6"/>
    </reaction>
</comment>
<feature type="binding site" evidence="1">
    <location>
        <position position="60"/>
    </location>
    <ligand>
        <name>K(+)</name>
        <dbReference type="ChEBI" id="CHEBI:29103"/>
    </ligand>
</feature>
<feature type="binding site" evidence="1">
    <location>
        <position position="173"/>
    </location>
    <ligand>
        <name>(6S)-NADPHX</name>
        <dbReference type="ChEBI" id="CHEBI:64076"/>
    </ligand>
</feature>
<feature type="binding site" evidence="1">
    <location>
        <position position="176"/>
    </location>
    <ligand>
        <name>K(+)</name>
        <dbReference type="ChEBI" id="CHEBI:29103"/>
    </ligand>
</feature>
<dbReference type="RefSeq" id="WP_243011447.1">
    <property type="nucleotide sequence ID" value="NZ_JALGAR010000001.1"/>
</dbReference>
<keyword evidence="4" id="KW-1185">Reference proteome</keyword>
<dbReference type="GO" id="GO:0052856">
    <property type="term" value="F:NAD(P)HX epimerase activity"/>
    <property type="evidence" value="ECO:0007669"/>
    <property type="project" value="UniProtKB-UniRule"/>
</dbReference>
<dbReference type="InterPro" id="IPR004443">
    <property type="entry name" value="YjeF_N_dom"/>
</dbReference>
<evidence type="ECO:0000313" key="3">
    <source>
        <dbReference type="EMBL" id="MCI4657589.1"/>
    </source>
</evidence>
<dbReference type="AlphaFoldDB" id="A0AA41QVU0"/>
<dbReference type="PROSITE" id="PS51385">
    <property type="entry name" value="YJEF_N"/>
    <property type="match status" value="1"/>
</dbReference>
<dbReference type="InterPro" id="IPR036652">
    <property type="entry name" value="YjeF_N_dom_sf"/>
</dbReference>
<organism evidence="3 4">
    <name type="scientific">Cryobacterium zhongshanensis</name>
    <dbReference type="NCBI Taxonomy" id="2928153"/>
    <lineage>
        <taxon>Bacteria</taxon>
        <taxon>Bacillati</taxon>
        <taxon>Actinomycetota</taxon>
        <taxon>Actinomycetes</taxon>
        <taxon>Micrococcales</taxon>
        <taxon>Microbacteriaceae</taxon>
        <taxon>Cryobacterium</taxon>
    </lineage>
</organism>
<reference evidence="3" key="1">
    <citation type="submission" date="2022-03" db="EMBL/GenBank/DDBJ databases">
        <title>Cryobacterium sp. nov. strain ZS14-85, isolated from Antarctic soil.</title>
        <authorList>
            <person name="Li J."/>
            <person name="Niu G."/>
        </authorList>
    </citation>
    <scope>NUCLEOTIDE SEQUENCE</scope>
    <source>
        <strain evidence="3">ZS14-85</strain>
    </source>
</reference>
<keyword evidence="1" id="KW-0547">Nucleotide-binding</keyword>